<dbReference type="GO" id="GO:0004674">
    <property type="term" value="F:protein serine/threonine kinase activity"/>
    <property type="evidence" value="ECO:0007669"/>
    <property type="project" value="UniProtKB-KW"/>
</dbReference>
<proteinExistence type="predicted"/>
<dbReference type="InterPro" id="IPR008271">
    <property type="entry name" value="Ser/Thr_kinase_AS"/>
</dbReference>
<dbReference type="EMBL" id="GG745349">
    <property type="protein sequence ID" value="KNE66274.1"/>
    <property type="molecule type" value="Genomic_DNA"/>
</dbReference>
<dbReference type="Proteomes" id="UP000054350">
    <property type="component" value="Unassembled WGS sequence"/>
</dbReference>
<dbReference type="eggNOG" id="KOG0589">
    <property type="taxonomic scope" value="Eukaryota"/>
</dbReference>
<sequence>MLKHPNVIRFMASDAYLAEYDAQGRHAPQACLVMVMEYANAGNLYEYLSKQDAPLDLETISSFTAQLCLAVHYIHDRRILHRDMKSHNVLLHCASPTTSPAHMTLKLADFGISKLFMGKAIRADTVIGTPNYLSPELCRGEAYDEKSDVWALGCILYELATRKTHV</sequence>
<comment type="catalytic activity">
    <reaction evidence="7">
        <text>L-threonyl-[protein] + ATP = O-phospho-L-threonyl-[protein] + ADP + H(+)</text>
        <dbReference type="Rhea" id="RHEA:46608"/>
        <dbReference type="Rhea" id="RHEA-COMP:11060"/>
        <dbReference type="Rhea" id="RHEA-COMP:11605"/>
        <dbReference type="ChEBI" id="CHEBI:15378"/>
        <dbReference type="ChEBI" id="CHEBI:30013"/>
        <dbReference type="ChEBI" id="CHEBI:30616"/>
        <dbReference type="ChEBI" id="CHEBI:61977"/>
        <dbReference type="ChEBI" id="CHEBI:456216"/>
        <dbReference type="EC" id="2.7.11.1"/>
    </reaction>
</comment>
<dbReference type="VEuPathDB" id="FungiDB:AMAG_10507"/>
<dbReference type="EC" id="2.7.11.1" evidence="1"/>
<reference evidence="11" key="2">
    <citation type="submission" date="2009-11" db="EMBL/GenBank/DDBJ databases">
        <title>The Genome Sequence of Allomyces macrogynus strain ATCC 38327.</title>
        <authorList>
            <consortium name="The Broad Institute Genome Sequencing Platform"/>
            <person name="Russ C."/>
            <person name="Cuomo C."/>
            <person name="Shea T."/>
            <person name="Young S.K."/>
            <person name="Zeng Q."/>
            <person name="Koehrsen M."/>
            <person name="Haas B."/>
            <person name="Borodovsky M."/>
            <person name="Guigo R."/>
            <person name="Alvarado L."/>
            <person name="Berlin A."/>
            <person name="Borenstein D."/>
            <person name="Chen Z."/>
            <person name="Engels R."/>
            <person name="Freedman E."/>
            <person name="Gellesch M."/>
            <person name="Goldberg J."/>
            <person name="Griggs A."/>
            <person name="Gujja S."/>
            <person name="Heiman D."/>
            <person name="Hepburn T."/>
            <person name="Howarth C."/>
            <person name="Jen D."/>
            <person name="Larson L."/>
            <person name="Lewis B."/>
            <person name="Mehta T."/>
            <person name="Park D."/>
            <person name="Pearson M."/>
            <person name="Roberts A."/>
            <person name="Saif S."/>
            <person name="Shenoy N."/>
            <person name="Sisk P."/>
            <person name="Stolte C."/>
            <person name="Sykes S."/>
            <person name="Walk T."/>
            <person name="White J."/>
            <person name="Yandava C."/>
            <person name="Burger G."/>
            <person name="Gray M.W."/>
            <person name="Holland P.W.H."/>
            <person name="King N."/>
            <person name="Lang F.B.F."/>
            <person name="Roger A.J."/>
            <person name="Ruiz-Trillo I."/>
            <person name="Lander E."/>
            <person name="Nusbaum C."/>
        </authorList>
    </citation>
    <scope>NUCLEOTIDE SEQUENCE [LARGE SCALE GENOMIC DNA]</scope>
    <source>
        <strain evidence="11">ATCC 38327</strain>
    </source>
</reference>
<dbReference type="PRINTS" id="PR00109">
    <property type="entry name" value="TYRKINASE"/>
</dbReference>
<evidence type="ECO:0000256" key="6">
    <source>
        <dbReference type="ARBA" id="ARBA00022840"/>
    </source>
</evidence>
<evidence type="ECO:0000259" key="9">
    <source>
        <dbReference type="PROSITE" id="PS50011"/>
    </source>
</evidence>
<dbReference type="InterPro" id="IPR000719">
    <property type="entry name" value="Prot_kinase_dom"/>
</dbReference>
<dbReference type="OrthoDB" id="346907at2759"/>
<gene>
    <name evidence="10" type="ORF">AMAG_10507</name>
</gene>
<keyword evidence="2" id="KW-0723">Serine/threonine-protein kinase</keyword>
<dbReference type="OMA" id="HWMAHEA"/>
<keyword evidence="5 10" id="KW-0418">Kinase</keyword>
<keyword evidence="3" id="KW-0808">Transferase</keyword>
<keyword evidence="4" id="KW-0547">Nucleotide-binding</keyword>
<evidence type="ECO:0000256" key="3">
    <source>
        <dbReference type="ARBA" id="ARBA00022679"/>
    </source>
</evidence>
<feature type="domain" description="Protein kinase" evidence="9">
    <location>
        <begin position="1"/>
        <end position="166"/>
    </location>
</feature>
<dbReference type="PANTHER" id="PTHR44899">
    <property type="entry name" value="CAMK FAMILY PROTEIN KINASE"/>
    <property type="match status" value="1"/>
</dbReference>
<dbReference type="InterPro" id="IPR011009">
    <property type="entry name" value="Kinase-like_dom_sf"/>
</dbReference>
<dbReference type="PROSITE" id="PS00108">
    <property type="entry name" value="PROTEIN_KINASE_ST"/>
    <property type="match status" value="1"/>
</dbReference>
<comment type="catalytic activity">
    <reaction evidence="8">
        <text>L-seryl-[protein] + ATP = O-phospho-L-seryl-[protein] + ADP + H(+)</text>
        <dbReference type="Rhea" id="RHEA:17989"/>
        <dbReference type="Rhea" id="RHEA-COMP:9863"/>
        <dbReference type="Rhea" id="RHEA-COMP:11604"/>
        <dbReference type="ChEBI" id="CHEBI:15378"/>
        <dbReference type="ChEBI" id="CHEBI:29999"/>
        <dbReference type="ChEBI" id="CHEBI:30616"/>
        <dbReference type="ChEBI" id="CHEBI:83421"/>
        <dbReference type="ChEBI" id="CHEBI:456216"/>
        <dbReference type="EC" id="2.7.11.1"/>
    </reaction>
</comment>
<evidence type="ECO:0000256" key="5">
    <source>
        <dbReference type="ARBA" id="ARBA00022777"/>
    </source>
</evidence>
<evidence type="ECO:0000313" key="10">
    <source>
        <dbReference type="EMBL" id="KNE66274.1"/>
    </source>
</evidence>
<organism evidence="10 11">
    <name type="scientific">Allomyces macrogynus (strain ATCC 38327)</name>
    <name type="common">Allomyces javanicus var. macrogynus</name>
    <dbReference type="NCBI Taxonomy" id="578462"/>
    <lineage>
        <taxon>Eukaryota</taxon>
        <taxon>Fungi</taxon>
        <taxon>Fungi incertae sedis</taxon>
        <taxon>Blastocladiomycota</taxon>
        <taxon>Blastocladiomycetes</taxon>
        <taxon>Blastocladiales</taxon>
        <taxon>Blastocladiaceae</taxon>
        <taxon>Allomyces</taxon>
    </lineage>
</organism>
<accession>A0A0L0SVA3</accession>
<evidence type="ECO:0000256" key="8">
    <source>
        <dbReference type="ARBA" id="ARBA00048679"/>
    </source>
</evidence>
<reference evidence="10 11" key="1">
    <citation type="submission" date="2009-11" db="EMBL/GenBank/DDBJ databases">
        <title>Annotation of Allomyces macrogynus ATCC 38327.</title>
        <authorList>
            <consortium name="The Broad Institute Genome Sequencing Platform"/>
            <person name="Russ C."/>
            <person name="Cuomo C."/>
            <person name="Burger G."/>
            <person name="Gray M.W."/>
            <person name="Holland P.W.H."/>
            <person name="King N."/>
            <person name="Lang F.B.F."/>
            <person name="Roger A.J."/>
            <person name="Ruiz-Trillo I."/>
            <person name="Young S.K."/>
            <person name="Zeng Q."/>
            <person name="Gargeya S."/>
            <person name="Fitzgerald M."/>
            <person name="Haas B."/>
            <person name="Abouelleil A."/>
            <person name="Alvarado L."/>
            <person name="Arachchi H.M."/>
            <person name="Berlin A."/>
            <person name="Chapman S.B."/>
            <person name="Gearin G."/>
            <person name="Goldberg J."/>
            <person name="Griggs A."/>
            <person name="Gujja S."/>
            <person name="Hansen M."/>
            <person name="Heiman D."/>
            <person name="Howarth C."/>
            <person name="Larimer J."/>
            <person name="Lui A."/>
            <person name="MacDonald P.J.P."/>
            <person name="McCowen C."/>
            <person name="Montmayeur A."/>
            <person name="Murphy C."/>
            <person name="Neiman D."/>
            <person name="Pearson M."/>
            <person name="Priest M."/>
            <person name="Roberts A."/>
            <person name="Saif S."/>
            <person name="Shea T."/>
            <person name="Sisk P."/>
            <person name="Stolte C."/>
            <person name="Sykes S."/>
            <person name="Wortman J."/>
            <person name="Nusbaum C."/>
            <person name="Birren B."/>
        </authorList>
    </citation>
    <scope>NUCLEOTIDE SEQUENCE [LARGE SCALE GENOMIC DNA]</scope>
    <source>
        <strain evidence="10 11">ATCC 38327</strain>
    </source>
</reference>
<keyword evidence="11" id="KW-1185">Reference proteome</keyword>
<dbReference type="InterPro" id="IPR001245">
    <property type="entry name" value="Ser-Thr/Tyr_kinase_cat_dom"/>
</dbReference>
<dbReference type="Pfam" id="PF00069">
    <property type="entry name" value="Pkinase"/>
    <property type="match status" value="1"/>
</dbReference>
<dbReference type="Gene3D" id="1.10.510.10">
    <property type="entry name" value="Transferase(Phosphotransferase) domain 1"/>
    <property type="match status" value="1"/>
</dbReference>
<name>A0A0L0SVA3_ALLM3</name>
<dbReference type="SMART" id="SM00220">
    <property type="entry name" value="S_TKc"/>
    <property type="match status" value="1"/>
</dbReference>
<dbReference type="SUPFAM" id="SSF56112">
    <property type="entry name" value="Protein kinase-like (PK-like)"/>
    <property type="match status" value="1"/>
</dbReference>
<dbReference type="GO" id="GO:0005524">
    <property type="term" value="F:ATP binding"/>
    <property type="evidence" value="ECO:0007669"/>
    <property type="project" value="UniProtKB-KW"/>
</dbReference>
<dbReference type="InterPro" id="IPR051131">
    <property type="entry name" value="NEK_Ser/Thr_kinase_NIMA"/>
</dbReference>
<keyword evidence="6" id="KW-0067">ATP-binding</keyword>
<dbReference type="PROSITE" id="PS50011">
    <property type="entry name" value="PROTEIN_KINASE_DOM"/>
    <property type="match status" value="1"/>
</dbReference>
<evidence type="ECO:0000256" key="2">
    <source>
        <dbReference type="ARBA" id="ARBA00022527"/>
    </source>
</evidence>
<dbReference type="STRING" id="578462.A0A0L0SVA3"/>
<dbReference type="AlphaFoldDB" id="A0A0L0SVA3"/>
<dbReference type="PANTHER" id="PTHR44899:SF3">
    <property type="entry name" value="SERINE_THREONINE-PROTEIN KINASE NEK1"/>
    <property type="match status" value="1"/>
</dbReference>
<evidence type="ECO:0000256" key="7">
    <source>
        <dbReference type="ARBA" id="ARBA00047899"/>
    </source>
</evidence>
<protein>
    <recommendedName>
        <fullName evidence="1">non-specific serine/threonine protein kinase</fullName>
        <ecNumber evidence="1">2.7.11.1</ecNumber>
    </recommendedName>
</protein>
<evidence type="ECO:0000313" key="11">
    <source>
        <dbReference type="Proteomes" id="UP000054350"/>
    </source>
</evidence>
<evidence type="ECO:0000256" key="4">
    <source>
        <dbReference type="ARBA" id="ARBA00022741"/>
    </source>
</evidence>
<evidence type="ECO:0000256" key="1">
    <source>
        <dbReference type="ARBA" id="ARBA00012513"/>
    </source>
</evidence>